<reference evidence="2" key="1">
    <citation type="submission" date="2018-02" db="EMBL/GenBank/DDBJ databases">
        <authorList>
            <person name="Cohen D.B."/>
            <person name="Kent A.D."/>
        </authorList>
    </citation>
    <scope>NUCLEOTIDE SEQUENCE</scope>
</reference>
<name>A0A2N9GTW1_FAGSY</name>
<gene>
    <name evidence="2" type="ORF">FSB_LOCUS33719</name>
</gene>
<accession>A0A2N9GTW1</accession>
<protein>
    <recommendedName>
        <fullName evidence="1">Retrotransposon gag domain-containing protein</fullName>
    </recommendedName>
</protein>
<dbReference type="InterPro" id="IPR005162">
    <property type="entry name" value="Retrotrans_gag_dom"/>
</dbReference>
<evidence type="ECO:0000313" key="2">
    <source>
        <dbReference type="EMBL" id="SPD05837.1"/>
    </source>
</evidence>
<proteinExistence type="predicted"/>
<feature type="domain" description="Retrotransposon gag" evidence="1">
    <location>
        <begin position="68"/>
        <end position="159"/>
    </location>
</feature>
<evidence type="ECO:0000259" key="1">
    <source>
        <dbReference type="Pfam" id="PF03732"/>
    </source>
</evidence>
<dbReference type="PANTHER" id="PTHR33223:SF8">
    <property type="entry name" value="OS04G0172440 PROTEIN"/>
    <property type="match status" value="1"/>
</dbReference>
<dbReference type="PANTHER" id="PTHR33223">
    <property type="entry name" value="CCHC-TYPE DOMAIN-CONTAINING PROTEIN"/>
    <property type="match status" value="1"/>
</dbReference>
<dbReference type="EMBL" id="OIVN01002709">
    <property type="protein sequence ID" value="SPD05837.1"/>
    <property type="molecule type" value="Genomic_DNA"/>
</dbReference>
<sequence>MLGCIESSMKHVVDRLQKLEDQQKKTHEEENVKLIDLDKIEKNKDYTKFTEEIKGKMKGLNEMQVLNAFPFLLTGSASKWYYTLDIGKVKGWTELVNAFLTQFSFNMMVDITLRDLETTKQRGGETFSEYLVRWREKAYRMINRLGEKDQVNIMMKGLLPVYFNRMLSAPIMNFEQLCNCGTRIEDAMENGKIEKSEGRTTSKKIYGHTSKTTSQSNMSAFYQAPTPTPYPYQYSNPPRQIQTPRPKRHFDPLRAPLSKVNEHLLQRGHLKPLDLTPMPNPIPKGWNLNLHCLYH</sequence>
<dbReference type="AlphaFoldDB" id="A0A2N9GTW1"/>
<dbReference type="Pfam" id="PF03732">
    <property type="entry name" value="Retrotrans_gag"/>
    <property type="match status" value="1"/>
</dbReference>
<organism evidence="2">
    <name type="scientific">Fagus sylvatica</name>
    <name type="common">Beechnut</name>
    <dbReference type="NCBI Taxonomy" id="28930"/>
    <lineage>
        <taxon>Eukaryota</taxon>
        <taxon>Viridiplantae</taxon>
        <taxon>Streptophyta</taxon>
        <taxon>Embryophyta</taxon>
        <taxon>Tracheophyta</taxon>
        <taxon>Spermatophyta</taxon>
        <taxon>Magnoliopsida</taxon>
        <taxon>eudicotyledons</taxon>
        <taxon>Gunneridae</taxon>
        <taxon>Pentapetalae</taxon>
        <taxon>rosids</taxon>
        <taxon>fabids</taxon>
        <taxon>Fagales</taxon>
        <taxon>Fagaceae</taxon>
        <taxon>Fagus</taxon>
    </lineage>
</organism>